<organism evidence="2 3">
    <name type="scientific">Rhizobium mongolense subsp. loessense</name>
    <dbReference type="NCBI Taxonomy" id="158890"/>
    <lineage>
        <taxon>Bacteria</taxon>
        <taxon>Pseudomonadati</taxon>
        <taxon>Pseudomonadota</taxon>
        <taxon>Alphaproteobacteria</taxon>
        <taxon>Hyphomicrobiales</taxon>
        <taxon>Rhizobiaceae</taxon>
        <taxon>Rhizobium/Agrobacterium group</taxon>
        <taxon>Rhizobium</taxon>
    </lineage>
</organism>
<evidence type="ECO:0000313" key="3">
    <source>
        <dbReference type="Proteomes" id="UP000199542"/>
    </source>
</evidence>
<accession>A0A1G4QKM8</accession>
<feature type="region of interest" description="Disordered" evidence="1">
    <location>
        <begin position="86"/>
        <end position="111"/>
    </location>
</feature>
<evidence type="ECO:0000313" key="2">
    <source>
        <dbReference type="EMBL" id="SCW45092.1"/>
    </source>
</evidence>
<dbReference type="Proteomes" id="UP000199542">
    <property type="component" value="Unassembled WGS sequence"/>
</dbReference>
<protein>
    <submittedName>
        <fullName evidence="2">Uncharacterized protein</fullName>
    </submittedName>
</protein>
<feature type="compositionally biased region" description="Polar residues" evidence="1">
    <location>
        <begin position="95"/>
        <end position="111"/>
    </location>
</feature>
<proteinExistence type="predicted"/>
<dbReference type="RefSeq" id="WP_139187037.1">
    <property type="nucleotide sequence ID" value="NZ_FMTM01000002.1"/>
</dbReference>
<evidence type="ECO:0000256" key="1">
    <source>
        <dbReference type="SAM" id="MobiDB-lite"/>
    </source>
</evidence>
<name>A0A1G4QKM8_9HYPH</name>
<reference evidence="2 3" key="1">
    <citation type="submission" date="2016-10" db="EMBL/GenBank/DDBJ databases">
        <authorList>
            <person name="de Groot N.N."/>
        </authorList>
    </citation>
    <scope>NUCLEOTIDE SEQUENCE [LARGE SCALE GENOMIC DNA]</scope>
    <source>
        <strain evidence="2 3">CGMCC 1.3401</strain>
    </source>
</reference>
<dbReference type="AlphaFoldDB" id="A0A1G4QKM8"/>
<sequence>MGRTFNAQAGAVPRGMIDASLWHAYPLGWLSIGHLVKAGNRTSCKACGWRVCVRIRAVKGAQLNLVDLVLTDRKVVGKPSVTEVHPLDMRLPQQEPGNMTPLQTSGREVAS</sequence>
<dbReference type="EMBL" id="FMTM01000002">
    <property type="protein sequence ID" value="SCW45092.1"/>
    <property type="molecule type" value="Genomic_DNA"/>
</dbReference>
<gene>
    <name evidence="2" type="ORF">SAMN02927900_01549</name>
</gene>